<dbReference type="STRING" id="45070.Lnau_0204"/>
<name>A0A0W0X3L4_9GAMM</name>
<dbReference type="EMBL" id="LNYO01000002">
    <property type="protein sequence ID" value="KTD39135.1"/>
    <property type="molecule type" value="Genomic_DNA"/>
</dbReference>
<organism evidence="1 2">
    <name type="scientific">Legionella nautarum</name>
    <dbReference type="NCBI Taxonomy" id="45070"/>
    <lineage>
        <taxon>Bacteria</taxon>
        <taxon>Pseudomonadati</taxon>
        <taxon>Pseudomonadota</taxon>
        <taxon>Gammaproteobacteria</taxon>
        <taxon>Legionellales</taxon>
        <taxon>Legionellaceae</taxon>
        <taxon>Legionella</taxon>
    </lineage>
</organism>
<protein>
    <submittedName>
        <fullName evidence="1">Uncharacterized protein</fullName>
    </submittedName>
</protein>
<comment type="caution">
    <text evidence="1">The sequence shown here is derived from an EMBL/GenBank/DDBJ whole genome shotgun (WGS) entry which is preliminary data.</text>
</comment>
<keyword evidence="2" id="KW-1185">Reference proteome</keyword>
<reference evidence="1 2" key="1">
    <citation type="submission" date="2015-11" db="EMBL/GenBank/DDBJ databases">
        <title>Genomic analysis of 38 Legionella species identifies large and diverse effector repertoires.</title>
        <authorList>
            <person name="Burstein D."/>
            <person name="Amaro F."/>
            <person name="Zusman T."/>
            <person name="Lifshitz Z."/>
            <person name="Cohen O."/>
            <person name="Gilbert J.A."/>
            <person name="Pupko T."/>
            <person name="Shuman H.A."/>
            <person name="Segal G."/>
        </authorList>
    </citation>
    <scope>NUCLEOTIDE SEQUENCE [LARGE SCALE GENOMIC DNA]</scope>
    <source>
        <strain evidence="1 2">ATCC 49506</strain>
    </source>
</reference>
<evidence type="ECO:0000313" key="2">
    <source>
        <dbReference type="Proteomes" id="UP000054725"/>
    </source>
</evidence>
<evidence type="ECO:0000313" key="1">
    <source>
        <dbReference type="EMBL" id="KTD39135.1"/>
    </source>
</evidence>
<dbReference type="Proteomes" id="UP000054725">
    <property type="component" value="Unassembled WGS sequence"/>
</dbReference>
<dbReference type="AlphaFoldDB" id="A0A0W0X3L4"/>
<gene>
    <name evidence="1" type="ORF">Lnau_0204</name>
</gene>
<feature type="non-terminal residue" evidence="1">
    <location>
        <position position="1"/>
    </location>
</feature>
<accession>A0A0W0X3L4</accession>
<proteinExistence type="predicted"/>
<sequence>VSCRISSSIGYEKILLLTSVIFRGDYQLTHILSGKTYMDVTFESLPLDDLHQFQKILKTELKSRRVQSHDHLPELTVPPFHLSVKIEDAIPRLDQKALLDVISKISDETLAGLSQQAHCALKKNQNLTDKSFKEFLRSSIYSNENRHSQLNTEGNSGFVFAKL</sequence>
<dbReference type="PATRIC" id="fig|45070.6.peg.211"/>